<dbReference type="Pfam" id="PF06835">
    <property type="entry name" value="LptC"/>
    <property type="match status" value="1"/>
</dbReference>
<comment type="caution">
    <text evidence="7">The sequence shown here is derived from an EMBL/GenBank/DDBJ whole genome shotgun (WGS) entry which is preliminary data.</text>
</comment>
<dbReference type="STRING" id="1009370.ALO_15632"/>
<sequence length="182" mass="19977">MKKSMIAVATVFVVLIGGIIYYFAREEKPEIIQHETVVKEQPDLKFGGASIVEEQDGRKLWELKSDDIQISAKDKKVYFGNLTAVFHREDGTIVTLEARKGILDSTTKNIQLEGDIKAVSPDGATFMAPLAEFKNDIRCLFATGGVRLIRGDTVITGDKLESDLNTELTRVLGNAKAMKGGS</sequence>
<keyword evidence="1" id="KW-1003">Cell membrane</keyword>
<feature type="transmembrane region" description="Helical" evidence="6">
    <location>
        <begin position="6"/>
        <end position="24"/>
    </location>
</feature>
<dbReference type="InterPro" id="IPR026265">
    <property type="entry name" value="LptC"/>
</dbReference>
<dbReference type="GO" id="GO:0030288">
    <property type="term" value="C:outer membrane-bounded periplasmic space"/>
    <property type="evidence" value="ECO:0007669"/>
    <property type="project" value="TreeGrafter"/>
</dbReference>
<dbReference type="OrthoDB" id="1629081at2"/>
<dbReference type="GO" id="GO:0017089">
    <property type="term" value="F:glycolipid transfer activity"/>
    <property type="evidence" value="ECO:0007669"/>
    <property type="project" value="TreeGrafter"/>
</dbReference>
<dbReference type="RefSeq" id="WP_004097327.1">
    <property type="nucleotide sequence ID" value="NZ_AFGF01000157.1"/>
</dbReference>
<evidence type="ECO:0000256" key="1">
    <source>
        <dbReference type="ARBA" id="ARBA00022475"/>
    </source>
</evidence>
<organism evidence="7 8">
    <name type="scientific">Acetonema longum DSM 6540</name>
    <dbReference type="NCBI Taxonomy" id="1009370"/>
    <lineage>
        <taxon>Bacteria</taxon>
        <taxon>Bacillati</taxon>
        <taxon>Bacillota</taxon>
        <taxon>Negativicutes</taxon>
        <taxon>Acetonemataceae</taxon>
        <taxon>Acetonema</taxon>
    </lineage>
</organism>
<evidence type="ECO:0000313" key="8">
    <source>
        <dbReference type="Proteomes" id="UP000003240"/>
    </source>
</evidence>
<evidence type="ECO:0000256" key="3">
    <source>
        <dbReference type="ARBA" id="ARBA00022692"/>
    </source>
</evidence>
<dbReference type="AlphaFoldDB" id="F7NM00"/>
<dbReference type="NCBIfam" id="TIGR04409">
    <property type="entry name" value="LptC_YrbK"/>
    <property type="match status" value="1"/>
</dbReference>
<keyword evidence="5 6" id="KW-0472">Membrane</keyword>
<keyword evidence="3 6" id="KW-0812">Transmembrane</keyword>
<dbReference type="Proteomes" id="UP000003240">
    <property type="component" value="Unassembled WGS sequence"/>
</dbReference>
<keyword evidence="8" id="KW-1185">Reference proteome</keyword>
<keyword evidence="2" id="KW-0997">Cell inner membrane</keyword>
<evidence type="ECO:0000256" key="6">
    <source>
        <dbReference type="SAM" id="Phobius"/>
    </source>
</evidence>
<dbReference type="GO" id="GO:0015221">
    <property type="term" value="F:lipopolysaccharide transmembrane transporter activity"/>
    <property type="evidence" value="ECO:0007669"/>
    <property type="project" value="InterPro"/>
</dbReference>
<evidence type="ECO:0000256" key="2">
    <source>
        <dbReference type="ARBA" id="ARBA00022519"/>
    </source>
</evidence>
<dbReference type="PANTHER" id="PTHR37481">
    <property type="entry name" value="LIPOPOLYSACCHARIDE EXPORT SYSTEM PROTEIN LPTC"/>
    <property type="match status" value="1"/>
</dbReference>
<keyword evidence="4 6" id="KW-1133">Transmembrane helix</keyword>
<evidence type="ECO:0000256" key="4">
    <source>
        <dbReference type="ARBA" id="ARBA00022989"/>
    </source>
</evidence>
<reference evidence="7 8" key="1">
    <citation type="journal article" date="2011" name="EMBO J.">
        <title>Structural diversity of bacterial flagellar motors.</title>
        <authorList>
            <person name="Chen S."/>
            <person name="Beeby M."/>
            <person name="Murphy G.E."/>
            <person name="Leadbetter J.R."/>
            <person name="Hendrixson D.R."/>
            <person name="Briegel A."/>
            <person name="Li Z."/>
            <person name="Shi J."/>
            <person name="Tocheva E.I."/>
            <person name="Muller A."/>
            <person name="Dobro M.J."/>
            <person name="Jensen G.J."/>
        </authorList>
    </citation>
    <scope>NUCLEOTIDE SEQUENCE [LARGE SCALE GENOMIC DNA]</scope>
    <source>
        <strain evidence="7 8">DSM 6540</strain>
    </source>
</reference>
<evidence type="ECO:0008006" key="9">
    <source>
        <dbReference type="Google" id="ProtNLM"/>
    </source>
</evidence>
<dbReference type="Gene3D" id="2.60.450.10">
    <property type="entry name" value="Lipopolysaccharide (LPS) transport protein A like domain"/>
    <property type="match status" value="1"/>
</dbReference>
<name>F7NM00_9FIRM</name>
<dbReference type="InterPro" id="IPR052363">
    <property type="entry name" value="LPS_export_LptC"/>
</dbReference>
<dbReference type="InterPro" id="IPR010664">
    <property type="entry name" value="LipoPS_assembly_LptC-rel"/>
</dbReference>
<dbReference type="GO" id="GO:0005886">
    <property type="term" value="C:plasma membrane"/>
    <property type="evidence" value="ECO:0007669"/>
    <property type="project" value="InterPro"/>
</dbReference>
<gene>
    <name evidence="7" type="ORF">ALO_15632</name>
</gene>
<dbReference type="PANTHER" id="PTHR37481:SF1">
    <property type="entry name" value="LIPOPOLYSACCHARIDE EXPORT SYSTEM PROTEIN LPTC"/>
    <property type="match status" value="1"/>
</dbReference>
<accession>F7NM00</accession>
<dbReference type="EMBL" id="AFGF01000157">
    <property type="protein sequence ID" value="EGO62926.1"/>
    <property type="molecule type" value="Genomic_DNA"/>
</dbReference>
<evidence type="ECO:0000313" key="7">
    <source>
        <dbReference type="EMBL" id="EGO62926.1"/>
    </source>
</evidence>
<proteinExistence type="predicted"/>
<protein>
    <recommendedName>
        <fullName evidence="9">LPS export ABC transporter periplasmic protein LptC</fullName>
    </recommendedName>
</protein>
<dbReference type="eggNOG" id="COG3117">
    <property type="taxonomic scope" value="Bacteria"/>
</dbReference>
<evidence type="ECO:0000256" key="5">
    <source>
        <dbReference type="ARBA" id="ARBA00023136"/>
    </source>
</evidence>